<keyword evidence="1" id="KW-0472">Membrane</keyword>
<keyword evidence="3" id="KW-1185">Reference proteome</keyword>
<dbReference type="Proteomes" id="UP000077266">
    <property type="component" value="Unassembled WGS sequence"/>
</dbReference>
<sequence length="202" mass="21675">MSPIATSIRLVTTSPPFPVVVAIVVVAFLSVALAAYTVWHEAYAAPQAVDDEEAKAVELIVVASRHAFEFENVDNHSSIKRYSRAMMSPDSAYTASTFRASSVHVNGDPRLQGLYAHSPSPSSIPSASTVFSTFANSSPVRIEPFPQDSEEDELDITNAGASFGPGTYSLFAYEGSRSCSAYSKPRVHPTAAAVCDRRGVQR</sequence>
<gene>
    <name evidence="2" type="ORF">EXIGLDRAFT_776488</name>
</gene>
<dbReference type="EMBL" id="KV426223">
    <property type="protein sequence ID" value="KZV84467.1"/>
    <property type="molecule type" value="Genomic_DNA"/>
</dbReference>
<evidence type="ECO:0000313" key="3">
    <source>
        <dbReference type="Proteomes" id="UP000077266"/>
    </source>
</evidence>
<keyword evidence="1" id="KW-1133">Transmembrane helix</keyword>
<evidence type="ECO:0000256" key="1">
    <source>
        <dbReference type="SAM" id="Phobius"/>
    </source>
</evidence>
<accession>A0A165DG36</accession>
<reference evidence="2 3" key="1">
    <citation type="journal article" date="2016" name="Mol. Biol. Evol.">
        <title>Comparative Genomics of Early-Diverging Mushroom-Forming Fungi Provides Insights into the Origins of Lignocellulose Decay Capabilities.</title>
        <authorList>
            <person name="Nagy L.G."/>
            <person name="Riley R."/>
            <person name="Tritt A."/>
            <person name="Adam C."/>
            <person name="Daum C."/>
            <person name="Floudas D."/>
            <person name="Sun H."/>
            <person name="Yadav J.S."/>
            <person name="Pangilinan J."/>
            <person name="Larsson K.H."/>
            <person name="Matsuura K."/>
            <person name="Barry K."/>
            <person name="Labutti K."/>
            <person name="Kuo R."/>
            <person name="Ohm R.A."/>
            <person name="Bhattacharya S.S."/>
            <person name="Shirouzu T."/>
            <person name="Yoshinaga Y."/>
            <person name="Martin F.M."/>
            <person name="Grigoriev I.V."/>
            <person name="Hibbett D.S."/>
        </authorList>
    </citation>
    <scope>NUCLEOTIDE SEQUENCE [LARGE SCALE GENOMIC DNA]</scope>
    <source>
        <strain evidence="2 3">HHB12029</strain>
    </source>
</reference>
<evidence type="ECO:0000313" key="2">
    <source>
        <dbReference type="EMBL" id="KZV84467.1"/>
    </source>
</evidence>
<protein>
    <recommendedName>
        <fullName evidence="4">Transmembrane protein</fullName>
    </recommendedName>
</protein>
<organism evidence="2 3">
    <name type="scientific">Exidia glandulosa HHB12029</name>
    <dbReference type="NCBI Taxonomy" id="1314781"/>
    <lineage>
        <taxon>Eukaryota</taxon>
        <taxon>Fungi</taxon>
        <taxon>Dikarya</taxon>
        <taxon>Basidiomycota</taxon>
        <taxon>Agaricomycotina</taxon>
        <taxon>Agaricomycetes</taxon>
        <taxon>Auriculariales</taxon>
        <taxon>Exidiaceae</taxon>
        <taxon>Exidia</taxon>
    </lineage>
</organism>
<feature type="transmembrane region" description="Helical" evidence="1">
    <location>
        <begin position="20"/>
        <end position="39"/>
    </location>
</feature>
<proteinExistence type="predicted"/>
<dbReference type="AlphaFoldDB" id="A0A165DG36"/>
<name>A0A165DG36_EXIGL</name>
<evidence type="ECO:0008006" key="4">
    <source>
        <dbReference type="Google" id="ProtNLM"/>
    </source>
</evidence>
<dbReference type="InParanoid" id="A0A165DG36"/>
<keyword evidence="1" id="KW-0812">Transmembrane</keyword>